<reference evidence="2" key="1">
    <citation type="submission" date="2022-11" db="EMBL/GenBank/DDBJ databases">
        <authorList>
            <person name="Petersen C."/>
        </authorList>
    </citation>
    <scope>NUCLEOTIDE SEQUENCE</scope>
    <source>
        <strain evidence="2">IBT 26290</strain>
    </source>
</reference>
<accession>A0A9W9IGF1</accession>
<evidence type="ECO:0000313" key="2">
    <source>
        <dbReference type="EMBL" id="KAJ5176745.1"/>
    </source>
</evidence>
<dbReference type="Proteomes" id="UP001149163">
    <property type="component" value="Unassembled WGS sequence"/>
</dbReference>
<organism evidence="2 3">
    <name type="scientific">Penicillium canariense</name>
    <dbReference type="NCBI Taxonomy" id="189055"/>
    <lineage>
        <taxon>Eukaryota</taxon>
        <taxon>Fungi</taxon>
        <taxon>Dikarya</taxon>
        <taxon>Ascomycota</taxon>
        <taxon>Pezizomycotina</taxon>
        <taxon>Eurotiomycetes</taxon>
        <taxon>Eurotiomycetidae</taxon>
        <taxon>Eurotiales</taxon>
        <taxon>Aspergillaceae</taxon>
        <taxon>Penicillium</taxon>
    </lineage>
</organism>
<evidence type="ECO:0000313" key="3">
    <source>
        <dbReference type="Proteomes" id="UP001149163"/>
    </source>
</evidence>
<dbReference type="RefSeq" id="XP_056548353.1">
    <property type="nucleotide sequence ID" value="XM_056684747.1"/>
</dbReference>
<comment type="caution">
    <text evidence="2">The sequence shown here is derived from an EMBL/GenBank/DDBJ whole genome shotgun (WGS) entry which is preliminary data.</text>
</comment>
<name>A0A9W9IGF1_9EURO</name>
<dbReference type="GeneID" id="81423923"/>
<gene>
    <name evidence="2" type="ORF">N7482_002622</name>
</gene>
<dbReference type="AlphaFoldDB" id="A0A9W9IGF1"/>
<protein>
    <submittedName>
        <fullName evidence="2">Uncharacterized protein</fullName>
    </submittedName>
</protein>
<dbReference type="EMBL" id="JAPQKN010000001">
    <property type="protein sequence ID" value="KAJ5176745.1"/>
    <property type="molecule type" value="Genomic_DNA"/>
</dbReference>
<proteinExistence type="predicted"/>
<sequence length="179" mass="19289">MRRRPCVPAGGKEETGQVLRGVNRTTSPSSRPHQSASRRWSPMAASGLVYSADPNTLADLFPATWISQLGQAGGFPWLDRPVGWGERAPLPILAGRLRVNGHSHPINPQVTPKCPQSSTAPSLHGPDARMLASANLHGALQIFPDGPFQSLRQFGNSITLGTPRRRDLSPGPSRWHASV</sequence>
<keyword evidence="3" id="KW-1185">Reference proteome</keyword>
<evidence type="ECO:0000256" key="1">
    <source>
        <dbReference type="SAM" id="MobiDB-lite"/>
    </source>
</evidence>
<feature type="region of interest" description="Disordered" evidence="1">
    <location>
        <begin position="159"/>
        <end position="179"/>
    </location>
</feature>
<reference evidence="2" key="2">
    <citation type="journal article" date="2023" name="IMA Fungus">
        <title>Comparative genomic study of the Penicillium genus elucidates a diverse pangenome and 15 lateral gene transfer events.</title>
        <authorList>
            <person name="Petersen C."/>
            <person name="Sorensen T."/>
            <person name="Nielsen M.R."/>
            <person name="Sondergaard T.E."/>
            <person name="Sorensen J.L."/>
            <person name="Fitzpatrick D.A."/>
            <person name="Frisvad J.C."/>
            <person name="Nielsen K.L."/>
        </authorList>
    </citation>
    <scope>NUCLEOTIDE SEQUENCE</scope>
    <source>
        <strain evidence="2">IBT 26290</strain>
    </source>
</reference>